<feature type="transmembrane region" description="Helical" evidence="7">
    <location>
        <begin position="74"/>
        <end position="94"/>
    </location>
</feature>
<gene>
    <name evidence="9" type="ORF">L207DRAFT_524565</name>
</gene>
<keyword evidence="5 7" id="KW-0472">Membrane</keyword>
<evidence type="ECO:0000313" key="9">
    <source>
        <dbReference type="EMBL" id="PMD45156.1"/>
    </source>
</evidence>
<organism evidence="9 10">
    <name type="scientific">Hyaloscypha variabilis (strain UAMH 11265 / GT02V1 / F)</name>
    <name type="common">Meliniomyces variabilis</name>
    <dbReference type="NCBI Taxonomy" id="1149755"/>
    <lineage>
        <taxon>Eukaryota</taxon>
        <taxon>Fungi</taxon>
        <taxon>Dikarya</taxon>
        <taxon>Ascomycota</taxon>
        <taxon>Pezizomycotina</taxon>
        <taxon>Leotiomycetes</taxon>
        <taxon>Helotiales</taxon>
        <taxon>Hyaloscyphaceae</taxon>
        <taxon>Hyaloscypha</taxon>
        <taxon>Hyaloscypha variabilis</taxon>
    </lineage>
</organism>
<dbReference type="OrthoDB" id="5086884at2759"/>
<feature type="transmembrane region" description="Helical" evidence="7">
    <location>
        <begin position="336"/>
        <end position="356"/>
    </location>
</feature>
<evidence type="ECO:0000259" key="8">
    <source>
        <dbReference type="PROSITE" id="PS50850"/>
    </source>
</evidence>
<dbReference type="InterPro" id="IPR020846">
    <property type="entry name" value="MFS_dom"/>
</dbReference>
<feature type="transmembrane region" description="Helical" evidence="7">
    <location>
        <begin position="163"/>
        <end position="185"/>
    </location>
</feature>
<keyword evidence="3 7" id="KW-0812">Transmembrane</keyword>
<evidence type="ECO:0000256" key="2">
    <source>
        <dbReference type="ARBA" id="ARBA00022448"/>
    </source>
</evidence>
<dbReference type="GO" id="GO:0016020">
    <property type="term" value="C:membrane"/>
    <property type="evidence" value="ECO:0007669"/>
    <property type="project" value="UniProtKB-SubCell"/>
</dbReference>
<dbReference type="Pfam" id="PF07690">
    <property type="entry name" value="MFS_1"/>
    <property type="match status" value="1"/>
</dbReference>
<protein>
    <submittedName>
        <fullName evidence="9">MFS transporter-like protein</fullName>
    </submittedName>
</protein>
<keyword evidence="4 7" id="KW-1133">Transmembrane helix</keyword>
<dbReference type="EMBL" id="KZ613940">
    <property type="protein sequence ID" value="PMD45156.1"/>
    <property type="molecule type" value="Genomic_DNA"/>
</dbReference>
<dbReference type="PROSITE" id="PS50850">
    <property type="entry name" value="MFS"/>
    <property type="match status" value="1"/>
</dbReference>
<feature type="transmembrane region" description="Helical" evidence="7">
    <location>
        <begin position="309"/>
        <end position="329"/>
    </location>
</feature>
<evidence type="ECO:0000256" key="7">
    <source>
        <dbReference type="SAM" id="Phobius"/>
    </source>
</evidence>
<dbReference type="SUPFAM" id="SSF103473">
    <property type="entry name" value="MFS general substrate transporter"/>
    <property type="match status" value="1"/>
</dbReference>
<accession>A0A2J6S311</accession>
<keyword evidence="10" id="KW-1185">Reference proteome</keyword>
<dbReference type="Gene3D" id="1.20.1250.20">
    <property type="entry name" value="MFS general substrate transporter like domains"/>
    <property type="match status" value="1"/>
</dbReference>
<dbReference type="PANTHER" id="PTHR23506:SF23">
    <property type="entry name" value="GH10249P"/>
    <property type="match status" value="1"/>
</dbReference>
<feature type="transmembrane region" description="Helical" evidence="7">
    <location>
        <begin position="368"/>
        <end position="392"/>
    </location>
</feature>
<evidence type="ECO:0000256" key="1">
    <source>
        <dbReference type="ARBA" id="ARBA00004141"/>
    </source>
</evidence>
<dbReference type="GO" id="GO:0022857">
    <property type="term" value="F:transmembrane transporter activity"/>
    <property type="evidence" value="ECO:0007669"/>
    <property type="project" value="InterPro"/>
</dbReference>
<comment type="subcellular location">
    <subcellularLocation>
        <location evidence="1">Membrane</location>
        <topology evidence="1">Multi-pass membrane protein</topology>
    </subcellularLocation>
</comment>
<dbReference type="AlphaFoldDB" id="A0A2J6S311"/>
<dbReference type="InterPro" id="IPR050930">
    <property type="entry name" value="MFS_Vesicular_Transporter"/>
</dbReference>
<reference evidence="9 10" key="1">
    <citation type="submission" date="2016-04" db="EMBL/GenBank/DDBJ databases">
        <title>A degradative enzymes factory behind the ericoid mycorrhizal symbiosis.</title>
        <authorList>
            <consortium name="DOE Joint Genome Institute"/>
            <person name="Martino E."/>
            <person name="Morin E."/>
            <person name="Grelet G."/>
            <person name="Kuo A."/>
            <person name="Kohler A."/>
            <person name="Daghino S."/>
            <person name="Barry K."/>
            <person name="Choi C."/>
            <person name="Cichocki N."/>
            <person name="Clum A."/>
            <person name="Copeland A."/>
            <person name="Hainaut M."/>
            <person name="Haridas S."/>
            <person name="Labutti K."/>
            <person name="Lindquist E."/>
            <person name="Lipzen A."/>
            <person name="Khouja H.-R."/>
            <person name="Murat C."/>
            <person name="Ohm R."/>
            <person name="Olson A."/>
            <person name="Spatafora J."/>
            <person name="Veneault-Fourrey C."/>
            <person name="Henrissat B."/>
            <person name="Grigoriev I."/>
            <person name="Martin F."/>
            <person name="Perotto S."/>
        </authorList>
    </citation>
    <scope>NUCLEOTIDE SEQUENCE [LARGE SCALE GENOMIC DNA]</scope>
    <source>
        <strain evidence="9 10">F</strain>
    </source>
</reference>
<sequence>MSRIGNFLSGKRIDATTPPPYLLHLRSSRGFILTTICIAVATDTFLYGMIVPVIPFALTSRAGVTQSSLQKWTSILLGVYGAALFVCSPLAGFYADRSSSRRLPLLVGLLALAGATLMLCLARNISLLVIGRLLQGASASIVWTVGLALLVDTVGQNEIGESLGWTSISMSVSILGAPLLGGVVYQKAGYYAVYYMAFGLIALDILFRLLLVEKKIALQWLPEEVEISTSEQGFDPEKMAEEKAGKAQEQPPLSIPASKYAPVFTLLKSRRLLASLWACVVQMGQLTAFDGVVPLFVKDTFHWDSTGAGLIFLAVIIPTFASPLVGWASDKYGPRWLTVSGFVLAIPFWVLLRLVTHDSLGQKVLFCALLSLIGVALTLAMPSLMAEITYVVEEKEREVPGRFGKTGAYAQAYGFFVTAIAAGTLIGPVWAGYVRTDAGWGTMSWSLGLFGVSAAIPCLIWTGGLITEKNAKTGEERAAGRSIEHQRVNNRDNAA</sequence>
<evidence type="ECO:0000256" key="4">
    <source>
        <dbReference type="ARBA" id="ARBA00022989"/>
    </source>
</evidence>
<dbReference type="PANTHER" id="PTHR23506">
    <property type="entry name" value="GH10249P"/>
    <property type="match status" value="1"/>
</dbReference>
<dbReference type="InterPro" id="IPR011701">
    <property type="entry name" value="MFS"/>
</dbReference>
<feature type="transmembrane region" description="Helical" evidence="7">
    <location>
        <begin position="133"/>
        <end position="151"/>
    </location>
</feature>
<feature type="transmembrane region" description="Helical" evidence="7">
    <location>
        <begin position="31"/>
        <end position="54"/>
    </location>
</feature>
<dbReference type="Proteomes" id="UP000235786">
    <property type="component" value="Unassembled WGS sequence"/>
</dbReference>
<feature type="transmembrane region" description="Helical" evidence="7">
    <location>
        <begin position="191"/>
        <end position="211"/>
    </location>
</feature>
<dbReference type="InterPro" id="IPR036259">
    <property type="entry name" value="MFS_trans_sf"/>
</dbReference>
<evidence type="ECO:0000313" key="10">
    <source>
        <dbReference type="Proteomes" id="UP000235786"/>
    </source>
</evidence>
<dbReference type="STRING" id="1149755.A0A2J6S311"/>
<evidence type="ECO:0000256" key="5">
    <source>
        <dbReference type="ARBA" id="ARBA00023136"/>
    </source>
</evidence>
<feature type="region of interest" description="Disordered" evidence="6">
    <location>
        <begin position="476"/>
        <end position="495"/>
    </location>
</feature>
<evidence type="ECO:0000256" key="3">
    <source>
        <dbReference type="ARBA" id="ARBA00022692"/>
    </source>
</evidence>
<feature type="transmembrane region" description="Helical" evidence="7">
    <location>
        <begin position="106"/>
        <end position="127"/>
    </location>
</feature>
<name>A0A2J6S311_HYAVF</name>
<proteinExistence type="predicted"/>
<feature type="transmembrane region" description="Helical" evidence="7">
    <location>
        <begin position="445"/>
        <end position="467"/>
    </location>
</feature>
<keyword evidence="2" id="KW-0813">Transport</keyword>
<evidence type="ECO:0000256" key="6">
    <source>
        <dbReference type="SAM" id="MobiDB-lite"/>
    </source>
</evidence>
<feature type="domain" description="Major facilitator superfamily (MFS) profile" evidence="8">
    <location>
        <begin position="36"/>
        <end position="472"/>
    </location>
</feature>
<feature type="transmembrane region" description="Helical" evidence="7">
    <location>
        <begin position="272"/>
        <end position="297"/>
    </location>
</feature>
<feature type="transmembrane region" description="Helical" evidence="7">
    <location>
        <begin position="413"/>
        <end position="433"/>
    </location>
</feature>
<dbReference type="CDD" id="cd17325">
    <property type="entry name" value="MFS_MdtG_SLC18_like"/>
    <property type="match status" value="1"/>
</dbReference>